<feature type="non-terminal residue" evidence="1">
    <location>
        <position position="136"/>
    </location>
</feature>
<proteinExistence type="predicted"/>
<dbReference type="EMBL" id="UINC01119970">
    <property type="protein sequence ID" value="SVC94152.1"/>
    <property type="molecule type" value="Genomic_DNA"/>
</dbReference>
<sequence>MRRVVAVLLVSMLAVSFSVVGESGVNESTSVEGTEIAYINHASLVQGGGVYDMYVTVNPGSNVTSVQWITQICINTGVCYPPEMNDMVPVDNDSYTATVDVNETASYINWKYILHSEDGSEASVPDTGFGWKVWSD</sequence>
<reference evidence="1" key="1">
    <citation type="submission" date="2018-05" db="EMBL/GenBank/DDBJ databases">
        <authorList>
            <person name="Lanie J.A."/>
            <person name="Ng W.-L."/>
            <person name="Kazmierczak K.M."/>
            <person name="Andrzejewski T.M."/>
            <person name="Davidsen T.M."/>
            <person name="Wayne K.J."/>
            <person name="Tettelin H."/>
            <person name="Glass J.I."/>
            <person name="Rusch D."/>
            <person name="Podicherti R."/>
            <person name="Tsui H.-C.T."/>
            <person name="Winkler M.E."/>
        </authorList>
    </citation>
    <scope>NUCLEOTIDE SEQUENCE</scope>
</reference>
<organism evidence="1">
    <name type="scientific">marine metagenome</name>
    <dbReference type="NCBI Taxonomy" id="408172"/>
    <lineage>
        <taxon>unclassified sequences</taxon>
        <taxon>metagenomes</taxon>
        <taxon>ecological metagenomes</taxon>
    </lineage>
</organism>
<name>A0A382RAA4_9ZZZZ</name>
<gene>
    <name evidence="1" type="ORF">METZ01_LOCUS347006</name>
</gene>
<dbReference type="AlphaFoldDB" id="A0A382RAA4"/>
<protein>
    <recommendedName>
        <fullName evidence="2">Thiol:disulfide interchange protein DsbD N-terminal domain-containing protein</fullName>
    </recommendedName>
</protein>
<evidence type="ECO:0000313" key="1">
    <source>
        <dbReference type="EMBL" id="SVC94152.1"/>
    </source>
</evidence>
<evidence type="ECO:0008006" key="2">
    <source>
        <dbReference type="Google" id="ProtNLM"/>
    </source>
</evidence>
<accession>A0A382RAA4</accession>